<evidence type="ECO:0000256" key="4">
    <source>
        <dbReference type="ARBA" id="ARBA00022840"/>
    </source>
</evidence>
<accession>A0ABQ8LDL3</accession>
<proteinExistence type="predicted"/>
<dbReference type="InterPro" id="IPR008271">
    <property type="entry name" value="Ser/Thr_kinase_AS"/>
</dbReference>
<keyword evidence="4" id="KW-0067">ATP-binding</keyword>
<dbReference type="SMART" id="SM00220">
    <property type="entry name" value="S_TKc"/>
    <property type="match status" value="1"/>
</dbReference>
<keyword evidence="2" id="KW-0547">Nucleotide-binding</keyword>
<evidence type="ECO:0000256" key="2">
    <source>
        <dbReference type="ARBA" id="ARBA00022741"/>
    </source>
</evidence>
<gene>
    <name evidence="7" type="ORF">H4Q32_019945</name>
</gene>
<feature type="compositionally biased region" description="Acidic residues" evidence="5">
    <location>
        <begin position="897"/>
        <end position="919"/>
    </location>
</feature>
<feature type="compositionally biased region" description="Acidic residues" evidence="5">
    <location>
        <begin position="738"/>
        <end position="753"/>
    </location>
</feature>
<dbReference type="Proteomes" id="UP000830375">
    <property type="component" value="Unassembled WGS sequence"/>
</dbReference>
<evidence type="ECO:0000256" key="1">
    <source>
        <dbReference type="ARBA" id="ARBA00022679"/>
    </source>
</evidence>
<evidence type="ECO:0000313" key="7">
    <source>
        <dbReference type="EMBL" id="KAI2648805.1"/>
    </source>
</evidence>
<keyword evidence="8" id="KW-1185">Reference proteome</keyword>
<keyword evidence="3 7" id="KW-0418">Kinase</keyword>
<feature type="region of interest" description="Disordered" evidence="5">
    <location>
        <begin position="775"/>
        <end position="797"/>
    </location>
</feature>
<feature type="region of interest" description="Disordered" evidence="5">
    <location>
        <begin position="736"/>
        <end position="756"/>
    </location>
</feature>
<dbReference type="InterPro" id="IPR050538">
    <property type="entry name" value="MAP_kinase_kinase_kinase"/>
</dbReference>
<evidence type="ECO:0000256" key="5">
    <source>
        <dbReference type="SAM" id="MobiDB-lite"/>
    </source>
</evidence>
<dbReference type="InterPro" id="IPR011009">
    <property type="entry name" value="Kinase-like_dom_sf"/>
</dbReference>
<dbReference type="EMBL" id="JACTAM010000024">
    <property type="protein sequence ID" value="KAI2648805.1"/>
    <property type="molecule type" value="Genomic_DNA"/>
</dbReference>
<reference evidence="7 8" key="1">
    <citation type="submission" date="2022-01" db="EMBL/GenBank/DDBJ databases">
        <title>A high-quality chromosome-level genome assembly of rohu carp, Labeo rohita.</title>
        <authorList>
            <person name="Arick M.A. II"/>
            <person name="Hsu C.-Y."/>
            <person name="Magbanua Z."/>
            <person name="Pechanova O."/>
            <person name="Grover C."/>
            <person name="Miller E."/>
            <person name="Thrash A."/>
            <person name="Ezzel L."/>
            <person name="Alam S."/>
            <person name="Benzie J."/>
            <person name="Hamilton M."/>
            <person name="Karsi A."/>
            <person name="Lawrence M.L."/>
            <person name="Peterson D.G."/>
        </authorList>
    </citation>
    <scope>NUCLEOTIDE SEQUENCE [LARGE SCALE GENOMIC DNA]</scope>
    <source>
        <strain evidence="8">BAU-BD-2019</strain>
        <tissue evidence="7">Blood</tissue>
    </source>
</reference>
<feature type="region of interest" description="Disordered" evidence="5">
    <location>
        <begin position="838"/>
        <end position="924"/>
    </location>
</feature>
<feature type="domain" description="Protein kinase" evidence="6">
    <location>
        <begin position="405"/>
        <end position="689"/>
    </location>
</feature>
<dbReference type="InterPro" id="IPR000719">
    <property type="entry name" value="Prot_kinase_dom"/>
</dbReference>
<evidence type="ECO:0000256" key="3">
    <source>
        <dbReference type="ARBA" id="ARBA00022777"/>
    </source>
</evidence>
<evidence type="ECO:0000313" key="8">
    <source>
        <dbReference type="Proteomes" id="UP000830375"/>
    </source>
</evidence>
<dbReference type="PROSITE" id="PS50011">
    <property type="entry name" value="PROTEIN_KINASE_DOM"/>
    <property type="match status" value="1"/>
</dbReference>
<dbReference type="SUPFAM" id="SSF56112">
    <property type="entry name" value="Protein kinase-like (PK-like)"/>
    <property type="match status" value="1"/>
</dbReference>
<dbReference type="PANTHER" id="PTHR48016">
    <property type="entry name" value="MAP KINASE KINASE KINASE SSK2-RELATED-RELATED"/>
    <property type="match status" value="1"/>
</dbReference>
<dbReference type="Gene3D" id="3.30.200.20">
    <property type="entry name" value="Phosphorylase Kinase, domain 1"/>
    <property type="match status" value="2"/>
</dbReference>
<protein>
    <submittedName>
        <fullName evidence="7">Mitogen-activated protein kinase kinase kinase 14</fullName>
    </submittedName>
</protein>
<dbReference type="Gene3D" id="1.10.510.10">
    <property type="entry name" value="Transferase(Phosphotransferase) domain 1"/>
    <property type="match status" value="1"/>
</dbReference>
<dbReference type="Pfam" id="PF00069">
    <property type="entry name" value="Pkinase"/>
    <property type="match status" value="1"/>
</dbReference>
<feature type="compositionally biased region" description="Polar residues" evidence="5">
    <location>
        <begin position="100"/>
        <end position="113"/>
    </location>
</feature>
<sequence>MKGPQRQTPSKEYQTSDFTNIEDNNILSCIDNRSDASFPSSTREKKPTACCLRKHRKHRTEFKDMKKTRETCKKDRARIRRNALVGSSRCSKPSFEDQNKSSTTPERLSKPQQVTADLHQDVGVSRLCLHKLEVDFPSTFESHSLISDSLEPKFNSEFAYIYAESIKGCDSTCCTSPGDFNTHNPLVRSPERDPESVFDGESEDSDWDLYMSACSIAATAGSRLSADRFGSLLFDSSCIYTEWERRAGSTQTVQGYSPAEAECGSAASSGSESSCYTADRDSYCTTDRQTSSSESDSCRSESHADIKCPEVFFPGRFDSCDAVEDVCRDAESPSECFCSRRETGELWGVVTQMNRRHFSECFCEMIKEVTREKDVEKMNVNEGFLFHPKQFLQVKNSEYREGREYSFLRHIQNGSYGDVFSIRDKQTGFTCAAKKGEYPFLIHLHISACISLNILACKIPLCSFRWEEVETWSRMESPRVLQLYGAVREGPNVILFMDLKRGSLAQLLRVKGRLSEEQALYYHSQVLQALKHLHSKRVVHLDVKVDNVLLSEDGRQCFLCDFGLSETLNQGGYSTKTFRGNILRGTESHMPPEVARGDPRSAKADVWSSCCMLLHMLNGHQPWTRYYPHPLYLKIVSEPPPLWEIPPDCDPLTCEVIKGGLVKEPRERHSASELLDKTELAKHHSAPAFEDCPNVISHETSVPSIKQTPMKTSPSSVPENLSAPTIHWVSTWRQMAPNEDDSDSTAEESEWDEDAHISKLKGDKMRSWMDRYWGEEEDNEKESCSEDDRELESEDDALEINENVKGIAQTEAEESKTDYFTEKRVVFEGCGEYDRSLLEESESWDGDIRSVVDDEEVESDLESLRELGSDGAQEWEPFLQLQTLYHPKEEQMQSEDSYSESEEDRCDSEQDLSDEDPDDLSSGVFSSCSTVDGQSFNVDWSVSTDQTPSCYFEDGRLVSPDTEVCESGMWLQCVPAPDGGSNWDWRVRDGKLELREYDEHSDVCSTVAI</sequence>
<dbReference type="PROSITE" id="PS00108">
    <property type="entry name" value="PROTEIN_KINASE_ST"/>
    <property type="match status" value="1"/>
</dbReference>
<feature type="region of interest" description="Disordered" evidence="5">
    <location>
        <begin position="700"/>
        <end position="720"/>
    </location>
</feature>
<dbReference type="PANTHER" id="PTHR48016:SF9">
    <property type="entry name" value="MITOGEN-ACTIVATED PROTEIN KINASE KINASE KINASE 14"/>
    <property type="match status" value="1"/>
</dbReference>
<name>A0ABQ8LDL3_LABRO</name>
<evidence type="ECO:0000259" key="6">
    <source>
        <dbReference type="PROSITE" id="PS50011"/>
    </source>
</evidence>
<comment type="caution">
    <text evidence="7">The sequence shown here is derived from an EMBL/GenBank/DDBJ whole genome shotgun (WGS) entry which is preliminary data.</text>
</comment>
<keyword evidence="1" id="KW-0808">Transferase</keyword>
<dbReference type="GO" id="GO:0016301">
    <property type="term" value="F:kinase activity"/>
    <property type="evidence" value="ECO:0007669"/>
    <property type="project" value="UniProtKB-KW"/>
</dbReference>
<organism evidence="7 8">
    <name type="scientific">Labeo rohita</name>
    <name type="common">Indian major carp</name>
    <name type="synonym">Cyprinus rohita</name>
    <dbReference type="NCBI Taxonomy" id="84645"/>
    <lineage>
        <taxon>Eukaryota</taxon>
        <taxon>Metazoa</taxon>
        <taxon>Chordata</taxon>
        <taxon>Craniata</taxon>
        <taxon>Vertebrata</taxon>
        <taxon>Euteleostomi</taxon>
        <taxon>Actinopterygii</taxon>
        <taxon>Neopterygii</taxon>
        <taxon>Teleostei</taxon>
        <taxon>Ostariophysi</taxon>
        <taxon>Cypriniformes</taxon>
        <taxon>Cyprinidae</taxon>
        <taxon>Labeoninae</taxon>
        <taxon>Labeonini</taxon>
        <taxon>Labeo</taxon>
    </lineage>
</organism>
<feature type="compositionally biased region" description="Acidic residues" evidence="5">
    <location>
        <begin position="787"/>
        <end position="797"/>
    </location>
</feature>
<feature type="region of interest" description="Disordered" evidence="5">
    <location>
        <begin position="86"/>
        <end position="113"/>
    </location>
</feature>